<proteinExistence type="predicted"/>
<evidence type="ECO:0000313" key="2">
    <source>
        <dbReference type="Proteomes" id="UP000241986"/>
    </source>
</evidence>
<reference evidence="1 2" key="1">
    <citation type="submission" date="2018-03" db="EMBL/GenBank/DDBJ databases">
        <title>Aeromonas veronii whole genome sequencing and analysis.</title>
        <authorList>
            <person name="Xie H."/>
            <person name="Liu T."/>
            <person name="Wang K."/>
        </authorList>
    </citation>
    <scope>NUCLEOTIDE SEQUENCE [LARGE SCALE GENOMIC DNA]</scope>
    <source>
        <strain evidence="1 2">XH.VA.1</strain>
    </source>
</reference>
<dbReference type="RefSeq" id="WP_107685239.1">
    <property type="nucleotide sequence ID" value="NZ_PZKL01000060.1"/>
</dbReference>
<sequence>MDFVELLGLVDGEFKDTPFPELYKKIIGDKYVSPDSFIRKCFGNYAFDNRPALQVVANYLRAHPLAVKSLCHISVTDAAKAALSQHGETEITLLDRLYAGDLGRVSDEEIVKIRLRIFDTMAQMPITDDSITMKYYIRSNDGNGEEIMVKHYIYKKQSIIYMPWE</sequence>
<dbReference type="EMBL" id="PZKL01000060">
    <property type="protein sequence ID" value="PTH78232.1"/>
    <property type="molecule type" value="Genomic_DNA"/>
</dbReference>
<protein>
    <submittedName>
        <fullName evidence="1">Uncharacterized protein</fullName>
    </submittedName>
</protein>
<dbReference type="Proteomes" id="UP000241986">
    <property type="component" value="Unassembled WGS sequence"/>
</dbReference>
<comment type="caution">
    <text evidence="1">The sequence shown here is derived from an EMBL/GenBank/DDBJ whole genome shotgun (WGS) entry which is preliminary data.</text>
</comment>
<name>A0A2T4MUG9_AERVE</name>
<dbReference type="AlphaFoldDB" id="A0A2T4MUG9"/>
<accession>A0A2T4MUG9</accession>
<gene>
    <name evidence="1" type="ORF">DAA48_25865</name>
</gene>
<evidence type="ECO:0000313" key="1">
    <source>
        <dbReference type="EMBL" id="PTH78232.1"/>
    </source>
</evidence>
<organism evidence="1 2">
    <name type="scientific">Aeromonas veronii</name>
    <dbReference type="NCBI Taxonomy" id="654"/>
    <lineage>
        <taxon>Bacteria</taxon>
        <taxon>Pseudomonadati</taxon>
        <taxon>Pseudomonadota</taxon>
        <taxon>Gammaproteobacteria</taxon>
        <taxon>Aeromonadales</taxon>
        <taxon>Aeromonadaceae</taxon>
        <taxon>Aeromonas</taxon>
    </lineage>
</organism>